<proteinExistence type="inferred from homology"/>
<feature type="transmembrane region" description="Helical" evidence="7">
    <location>
        <begin position="36"/>
        <end position="54"/>
    </location>
</feature>
<keyword evidence="11" id="KW-1185">Reference proteome</keyword>
<feature type="transmembrane region" description="Helical" evidence="7">
    <location>
        <begin position="6"/>
        <end position="24"/>
    </location>
</feature>
<dbReference type="PANTHER" id="PTHR33778">
    <property type="entry name" value="PROTEIN MGTC"/>
    <property type="match status" value="1"/>
</dbReference>
<name>A0A7W7C3P0_9PSEU</name>
<dbReference type="GO" id="GO:0005886">
    <property type="term" value="C:plasma membrane"/>
    <property type="evidence" value="ECO:0007669"/>
    <property type="project" value="UniProtKB-SubCell"/>
</dbReference>
<feature type="domain" description="MgtC/SapB/SrpB/YhiD N-terminal" evidence="8">
    <location>
        <begin position="12"/>
        <end position="133"/>
    </location>
</feature>
<keyword evidence="6 7" id="KW-0472">Membrane</keyword>
<comment type="similarity">
    <text evidence="2">Belongs to the MgtC/SapB family.</text>
</comment>
<sequence length="234" mass="24391">MTLLWWEVGARLGSALVLGSMIGLERQWRARMAGLRTNALVATGAALFVLLSVLTPGEGSPTRIAAQVVSGIGFLGAGVIIRDGVSLRGINTAATIWGAAGVGCLSGAGLYPIAAAGAVAIVLANVVLRSLARKVDRTQSETDRRYLYDFKAVCRDAEEAHIRALVVQSVTSAGFVLQGLESEDLGASGKVEVTARLSGKGKQGTELESAVSRMSLEPGISSVSWRVVESDPEL</sequence>
<gene>
    <name evidence="10" type="ORF">HNR67_000085</name>
</gene>
<evidence type="ECO:0000313" key="11">
    <source>
        <dbReference type="Proteomes" id="UP000533598"/>
    </source>
</evidence>
<dbReference type="EMBL" id="JACHMH010000001">
    <property type="protein sequence ID" value="MBB4673967.1"/>
    <property type="molecule type" value="Genomic_DNA"/>
</dbReference>
<dbReference type="InterPro" id="IPR003416">
    <property type="entry name" value="MgtC/SapB/SrpB/YhiD_fam"/>
</dbReference>
<dbReference type="Proteomes" id="UP000533598">
    <property type="component" value="Unassembled WGS sequence"/>
</dbReference>
<keyword evidence="5 7" id="KW-1133">Transmembrane helix</keyword>
<dbReference type="PANTHER" id="PTHR33778:SF3">
    <property type="entry name" value="PROTEIN MGTC"/>
    <property type="match status" value="1"/>
</dbReference>
<dbReference type="Pfam" id="PF21770">
    <property type="entry name" value="MgtC_SapB_C"/>
    <property type="match status" value="1"/>
</dbReference>
<evidence type="ECO:0000256" key="5">
    <source>
        <dbReference type="ARBA" id="ARBA00022989"/>
    </source>
</evidence>
<evidence type="ECO:0000256" key="4">
    <source>
        <dbReference type="ARBA" id="ARBA00022692"/>
    </source>
</evidence>
<keyword evidence="4 7" id="KW-0812">Transmembrane</keyword>
<evidence type="ECO:0000259" key="9">
    <source>
        <dbReference type="Pfam" id="PF21770"/>
    </source>
</evidence>
<evidence type="ECO:0000256" key="7">
    <source>
        <dbReference type="SAM" id="Phobius"/>
    </source>
</evidence>
<dbReference type="InterPro" id="IPR048640">
    <property type="entry name" value="MgtC-like_C"/>
</dbReference>
<evidence type="ECO:0000313" key="10">
    <source>
        <dbReference type="EMBL" id="MBB4673967.1"/>
    </source>
</evidence>
<evidence type="ECO:0000256" key="1">
    <source>
        <dbReference type="ARBA" id="ARBA00004651"/>
    </source>
</evidence>
<accession>A0A7W7C3P0</accession>
<protein>
    <submittedName>
        <fullName evidence="10">Putative Mg2+ transporter-C (MgtC) family protein</fullName>
    </submittedName>
</protein>
<feature type="domain" description="MgtC-like C-terminal" evidence="9">
    <location>
        <begin position="148"/>
        <end position="225"/>
    </location>
</feature>
<comment type="caution">
    <text evidence="10">The sequence shown here is derived from an EMBL/GenBank/DDBJ whole genome shotgun (WGS) entry which is preliminary data.</text>
</comment>
<dbReference type="AlphaFoldDB" id="A0A7W7C3P0"/>
<dbReference type="Gene3D" id="3.30.70.260">
    <property type="match status" value="1"/>
</dbReference>
<evidence type="ECO:0000256" key="3">
    <source>
        <dbReference type="ARBA" id="ARBA00022475"/>
    </source>
</evidence>
<comment type="subcellular location">
    <subcellularLocation>
        <location evidence="1">Cell membrane</location>
        <topology evidence="1">Multi-pass membrane protein</topology>
    </subcellularLocation>
</comment>
<evidence type="ECO:0000256" key="2">
    <source>
        <dbReference type="ARBA" id="ARBA00009298"/>
    </source>
</evidence>
<reference evidence="10 11" key="1">
    <citation type="submission" date="2020-08" db="EMBL/GenBank/DDBJ databases">
        <title>Sequencing the genomes of 1000 actinobacteria strains.</title>
        <authorList>
            <person name="Klenk H.-P."/>
        </authorList>
    </citation>
    <scope>NUCLEOTIDE SEQUENCE [LARGE SCALE GENOMIC DNA]</scope>
    <source>
        <strain evidence="10 11">DSM 44230</strain>
    </source>
</reference>
<dbReference type="RefSeq" id="WP_185000018.1">
    <property type="nucleotide sequence ID" value="NZ_BAAAUI010000013.1"/>
</dbReference>
<keyword evidence="3" id="KW-1003">Cell membrane</keyword>
<evidence type="ECO:0000259" key="8">
    <source>
        <dbReference type="Pfam" id="PF02308"/>
    </source>
</evidence>
<dbReference type="InterPro" id="IPR049177">
    <property type="entry name" value="MgtC_SapB_SrpB_YhiD_N"/>
</dbReference>
<dbReference type="Pfam" id="PF02308">
    <property type="entry name" value="MgtC"/>
    <property type="match status" value="1"/>
</dbReference>
<evidence type="ECO:0000256" key="6">
    <source>
        <dbReference type="ARBA" id="ARBA00023136"/>
    </source>
</evidence>
<dbReference type="PRINTS" id="PR01837">
    <property type="entry name" value="MGTCSAPBPROT"/>
</dbReference>
<feature type="transmembrane region" description="Helical" evidence="7">
    <location>
        <begin position="109"/>
        <end position="128"/>
    </location>
</feature>
<organism evidence="10 11">
    <name type="scientific">Crossiella cryophila</name>
    <dbReference type="NCBI Taxonomy" id="43355"/>
    <lineage>
        <taxon>Bacteria</taxon>
        <taxon>Bacillati</taxon>
        <taxon>Actinomycetota</taxon>
        <taxon>Actinomycetes</taxon>
        <taxon>Pseudonocardiales</taxon>
        <taxon>Pseudonocardiaceae</taxon>
        <taxon>Crossiella</taxon>
    </lineage>
</organism>